<dbReference type="Pfam" id="PF14348">
    <property type="entry name" value="DtrJ-like"/>
    <property type="match status" value="1"/>
</dbReference>
<dbReference type="RefSeq" id="WP_316704296.1">
    <property type="nucleotide sequence ID" value="NZ_CP136337.1"/>
</dbReference>
<feature type="transmembrane region" description="Helical" evidence="1">
    <location>
        <begin position="114"/>
        <end position="137"/>
    </location>
</feature>
<keyword evidence="2" id="KW-0614">Plasmid</keyword>
<dbReference type="EMBL" id="CP136337">
    <property type="protein sequence ID" value="WOB11144.1"/>
    <property type="molecule type" value="Genomic_DNA"/>
</dbReference>
<keyword evidence="1" id="KW-0472">Membrane</keyword>
<gene>
    <name evidence="2" type="ORF">RXV79_27285</name>
</gene>
<organism evidence="2 3">
    <name type="scientific">Piscinibacter gummiphilus</name>
    <dbReference type="NCBI Taxonomy" id="946333"/>
    <lineage>
        <taxon>Bacteria</taxon>
        <taxon>Pseudomonadati</taxon>
        <taxon>Pseudomonadota</taxon>
        <taxon>Betaproteobacteria</taxon>
        <taxon>Burkholderiales</taxon>
        <taxon>Sphaerotilaceae</taxon>
        <taxon>Piscinibacter</taxon>
    </lineage>
</organism>
<feature type="transmembrane region" description="Helical" evidence="1">
    <location>
        <begin position="158"/>
        <end position="180"/>
    </location>
</feature>
<dbReference type="InterPro" id="IPR022266">
    <property type="entry name" value="DtrJ-like"/>
</dbReference>
<keyword evidence="1" id="KW-1133">Transmembrane helix</keyword>
<evidence type="ECO:0000256" key="1">
    <source>
        <dbReference type="SAM" id="Phobius"/>
    </source>
</evidence>
<accession>A0ABZ0D8X8</accession>
<feature type="transmembrane region" description="Helical" evidence="1">
    <location>
        <begin position="7"/>
        <end position="26"/>
    </location>
</feature>
<evidence type="ECO:0000313" key="3">
    <source>
        <dbReference type="Proteomes" id="UP001303946"/>
    </source>
</evidence>
<name>A0ABZ0D8X8_9BURK</name>
<evidence type="ECO:0000313" key="2">
    <source>
        <dbReference type="EMBL" id="WOB11144.1"/>
    </source>
</evidence>
<geneLocation type="plasmid" evidence="2 3">
    <name>unnamed1</name>
</geneLocation>
<proteinExistence type="predicted"/>
<reference evidence="2 3" key="1">
    <citation type="submission" date="2023-10" db="EMBL/GenBank/DDBJ databases">
        <title>Bacteria for the degradation of biodegradable plastic PBAT(Polybutylene adipate terephthalate).</title>
        <authorList>
            <person name="Weon H.-Y."/>
            <person name="Yeon J."/>
        </authorList>
    </citation>
    <scope>NUCLEOTIDE SEQUENCE [LARGE SCALE GENOMIC DNA]</scope>
    <source>
        <strain evidence="2 3">SBD 7-3</strain>
        <plasmid evidence="2 3">unnamed1</plasmid>
    </source>
</reference>
<protein>
    <submittedName>
        <fullName evidence="2">DUF4400 domain-containing protein</fullName>
    </submittedName>
</protein>
<sequence length="210" mass="22616">MSMIRGVLIAVMTILLCVVLYTPSVIPPDRFVETIKRENAAHRSVWGDEAADRILTRLLDAQQAVPTPQQTPVVVESSKPGDPQAAMARQVNDMGARLFANAYFKSIDGLFALATYRACALLELAPFALVVLIVVLVDGLVVRKVRSKEFLPHSAEAFSISAVGAILIAAALTLSLVVPFSFPPTLVAASVGFMLFVLSRAVANYHLIGR</sequence>
<feature type="transmembrane region" description="Helical" evidence="1">
    <location>
        <begin position="186"/>
        <end position="208"/>
    </location>
</feature>
<keyword evidence="1" id="KW-0812">Transmembrane</keyword>
<dbReference type="Proteomes" id="UP001303946">
    <property type="component" value="Plasmid unnamed1"/>
</dbReference>
<keyword evidence="3" id="KW-1185">Reference proteome</keyword>